<keyword evidence="6 8" id="KW-1133">Transmembrane helix</keyword>
<keyword evidence="4" id="KW-1003">Cell membrane</keyword>
<dbReference type="PANTHER" id="PTHR36838">
    <property type="entry name" value="AUXIN EFFLUX CARRIER FAMILY PROTEIN"/>
    <property type="match status" value="1"/>
</dbReference>
<name>A0A0K6IH67_9GAMM</name>
<evidence type="ECO:0000256" key="5">
    <source>
        <dbReference type="ARBA" id="ARBA00022692"/>
    </source>
</evidence>
<gene>
    <name evidence="9" type="ORF">Ga0061065_101239</name>
</gene>
<feature type="transmembrane region" description="Helical" evidence="8">
    <location>
        <begin position="173"/>
        <end position="189"/>
    </location>
</feature>
<evidence type="ECO:0000256" key="1">
    <source>
        <dbReference type="ARBA" id="ARBA00004651"/>
    </source>
</evidence>
<dbReference type="EMBL" id="CYHG01000001">
    <property type="protein sequence ID" value="CUB02406.1"/>
    <property type="molecule type" value="Genomic_DNA"/>
</dbReference>
<keyword evidence="10" id="KW-1185">Reference proteome</keyword>
<feature type="transmembrane region" description="Helical" evidence="8">
    <location>
        <begin position="72"/>
        <end position="91"/>
    </location>
</feature>
<dbReference type="Proteomes" id="UP000182769">
    <property type="component" value="Unassembled WGS sequence"/>
</dbReference>
<sequence>MGDFLAVVEFSISVTAPIFLVLIVGVVLERIGMINDNFVEVASKIIFNVAMPALIFINMTQQSTDPGNHLSLMLYGLVATFISYLILEIIAAKLIKKKSDRGIVIQGAFRSNMAIVGLAYAVNAYGDEALVVASMYLGGVMVLYNILAVITINRSMNANKSIGDSLKSIAKNPLIIAIVVAWIANQINLQLPEIVTQAGNYFARMTLPLALLCAGASLRFKELKQDLSPSLYATIGKLVVIPFALTLGGYLLGFRGIELGILFLMSSAPSASAGYIMARAMHGNAVLAANIIVLTTLFSLLTTSLGVTILRGLNLI</sequence>
<evidence type="ECO:0000256" key="8">
    <source>
        <dbReference type="SAM" id="Phobius"/>
    </source>
</evidence>
<dbReference type="AlphaFoldDB" id="A0A0K6IH67"/>
<dbReference type="STRING" id="1137284.GCA_001418205_00240"/>
<evidence type="ECO:0000256" key="7">
    <source>
        <dbReference type="ARBA" id="ARBA00023136"/>
    </source>
</evidence>
<evidence type="ECO:0000256" key="3">
    <source>
        <dbReference type="ARBA" id="ARBA00022448"/>
    </source>
</evidence>
<accession>A0A0K6IH67</accession>
<dbReference type="Pfam" id="PF03547">
    <property type="entry name" value="Mem_trans"/>
    <property type="match status" value="2"/>
</dbReference>
<dbReference type="GO" id="GO:0005886">
    <property type="term" value="C:plasma membrane"/>
    <property type="evidence" value="ECO:0007669"/>
    <property type="project" value="UniProtKB-SubCell"/>
</dbReference>
<keyword evidence="3" id="KW-0813">Transport</keyword>
<dbReference type="InterPro" id="IPR038770">
    <property type="entry name" value="Na+/solute_symporter_sf"/>
</dbReference>
<protein>
    <submittedName>
        <fullName evidence="9">Predicted permease</fullName>
    </submittedName>
</protein>
<feature type="transmembrane region" description="Helical" evidence="8">
    <location>
        <begin position="232"/>
        <end position="253"/>
    </location>
</feature>
<organism evidence="9 10">
    <name type="scientific">Marinomonas fungiae</name>
    <dbReference type="NCBI Taxonomy" id="1137284"/>
    <lineage>
        <taxon>Bacteria</taxon>
        <taxon>Pseudomonadati</taxon>
        <taxon>Pseudomonadota</taxon>
        <taxon>Gammaproteobacteria</taxon>
        <taxon>Oceanospirillales</taxon>
        <taxon>Oceanospirillaceae</taxon>
        <taxon>Marinomonas</taxon>
    </lineage>
</organism>
<comment type="similarity">
    <text evidence="2">Belongs to the auxin efflux carrier (TC 2.A.69) family.</text>
</comment>
<dbReference type="RefSeq" id="WP_055461376.1">
    <property type="nucleotide sequence ID" value="NZ_CYHG01000001.1"/>
</dbReference>
<evidence type="ECO:0000256" key="4">
    <source>
        <dbReference type="ARBA" id="ARBA00022475"/>
    </source>
</evidence>
<reference evidence="10" key="1">
    <citation type="submission" date="2015-08" db="EMBL/GenBank/DDBJ databases">
        <authorList>
            <person name="Varghese N."/>
        </authorList>
    </citation>
    <scope>NUCLEOTIDE SEQUENCE [LARGE SCALE GENOMIC DNA]</scope>
    <source>
        <strain evidence="10">JCM 18476</strain>
    </source>
</reference>
<feature type="transmembrane region" description="Helical" evidence="8">
    <location>
        <begin position="41"/>
        <end position="60"/>
    </location>
</feature>
<dbReference type="InterPro" id="IPR004776">
    <property type="entry name" value="Mem_transp_PIN-like"/>
</dbReference>
<dbReference type="OrthoDB" id="9786439at2"/>
<evidence type="ECO:0000256" key="2">
    <source>
        <dbReference type="ARBA" id="ARBA00010145"/>
    </source>
</evidence>
<evidence type="ECO:0000256" key="6">
    <source>
        <dbReference type="ARBA" id="ARBA00022989"/>
    </source>
</evidence>
<dbReference type="PANTHER" id="PTHR36838:SF4">
    <property type="entry name" value="AUXIN EFFLUX CARRIER FAMILY PROTEIN"/>
    <property type="match status" value="1"/>
</dbReference>
<dbReference type="GO" id="GO:0055085">
    <property type="term" value="P:transmembrane transport"/>
    <property type="evidence" value="ECO:0007669"/>
    <property type="project" value="InterPro"/>
</dbReference>
<dbReference type="Gene3D" id="1.20.1530.20">
    <property type="match status" value="1"/>
</dbReference>
<feature type="transmembrane region" description="Helical" evidence="8">
    <location>
        <begin position="285"/>
        <end position="310"/>
    </location>
</feature>
<proteinExistence type="inferred from homology"/>
<feature type="transmembrane region" description="Helical" evidence="8">
    <location>
        <begin position="129"/>
        <end position="152"/>
    </location>
</feature>
<evidence type="ECO:0000313" key="10">
    <source>
        <dbReference type="Proteomes" id="UP000182769"/>
    </source>
</evidence>
<comment type="subcellular location">
    <subcellularLocation>
        <location evidence="1">Cell membrane</location>
        <topology evidence="1">Multi-pass membrane protein</topology>
    </subcellularLocation>
</comment>
<feature type="transmembrane region" description="Helical" evidence="8">
    <location>
        <begin position="6"/>
        <end position="29"/>
    </location>
</feature>
<keyword evidence="5 8" id="KW-0812">Transmembrane</keyword>
<feature type="transmembrane region" description="Helical" evidence="8">
    <location>
        <begin position="201"/>
        <end position="220"/>
    </location>
</feature>
<evidence type="ECO:0000313" key="9">
    <source>
        <dbReference type="EMBL" id="CUB02406.1"/>
    </source>
</evidence>
<feature type="transmembrane region" description="Helical" evidence="8">
    <location>
        <begin position="259"/>
        <end position="278"/>
    </location>
</feature>
<keyword evidence="7 8" id="KW-0472">Membrane</keyword>